<dbReference type="InterPro" id="IPR011075">
    <property type="entry name" value="TetR_C"/>
</dbReference>
<organism evidence="6 7">
    <name type="scientific">Pseudoteredinibacter isoporae</name>
    <dbReference type="NCBI Taxonomy" id="570281"/>
    <lineage>
        <taxon>Bacteria</taxon>
        <taxon>Pseudomonadati</taxon>
        <taxon>Pseudomonadota</taxon>
        <taxon>Gammaproteobacteria</taxon>
        <taxon>Cellvibrionales</taxon>
        <taxon>Cellvibrionaceae</taxon>
        <taxon>Pseudoteredinibacter</taxon>
    </lineage>
</organism>
<keyword evidence="7" id="KW-1185">Reference proteome</keyword>
<dbReference type="AlphaFoldDB" id="A0A7X0JTV7"/>
<dbReference type="Pfam" id="PF16925">
    <property type="entry name" value="TetR_C_13"/>
    <property type="match status" value="1"/>
</dbReference>
<dbReference type="Gene3D" id="1.10.10.60">
    <property type="entry name" value="Homeodomain-like"/>
    <property type="match status" value="1"/>
</dbReference>
<dbReference type="PROSITE" id="PS50977">
    <property type="entry name" value="HTH_TETR_2"/>
    <property type="match status" value="1"/>
</dbReference>
<dbReference type="PANTHER" id="PTHR47506:SF1">
    <property type="entry name" value="HTH-TYPE TRANSCRIPTIONAL REGULATOR YJDC"/>
    <property type="match status" value="1"/>
</dbReference>
<dbReference type="InterPro" id="IPR001647">
    <property type="entry name" value="HTH_TetR"/>
</dbReference>
<evidence type="ECO:0000313" key="7">
    <source>
        <dbReference type="Proteomes" id="UP000528457"/>
    </source>
</evidence>
<dbReference type="SUPFAM" id="SSF48498">
    <property type="entry name" value="Tetracyclin repressor-like, C-terminal domain"/>
    <property type="match status" value="1"/>
</dbReference>
<proteinExistence type="predicted"/>
<dbReference type="RefSeq" id="WP_166849068.1">
    <property type="nucleotide sequence ID" value="NZ_JAAONY010000001.1"/>
</dbReference>
<evidence type="ECO:0000256" key="1">
    <source>
        <dbReference type="ARBA" id="ARBA00023015"/>
    </source>
</evidence>
<feature type="domain" description="HTH tetR-type" evidence="5">
    <location>
        <begin position="6"/>
        <end position="66"/>
    </location>
</feature>
<evidence type="ECO:0000256" key="4">
    <source>
        <dbReference type="PROSITE-ProRule" id="PRU00335"/>
    </source>
</evidence>
<dbReference type="Gene3D" id="1.10.357.10">
    <property type="entry name" value="Tetracycline Repressor, domain 2"/>
    <property type="match status" value="1"/>
</dbReference>
<protein>
    <submittedName>
        <fullName evidence="6">TetR/AcrR family transcriptional repressor of nem operon</fullName>
    </submittedName>
</protein>
<name>A0A7X0JTV7_9GAMM</name>
<accession>A0A7X0JTV7</accession>
<dbReference type="InterPro" id="IPR036271">
    <property type="entry name" value="Tet_transcr_reg_TetR-rel_C_sf"/>
</dbReference>
<dbReference type="EMBL" id="JACHHT010000001">
    <property type="protein sequence ID" value="MBB6521241.1"/>
    <property type="molecule type" value="Genomic_DNA"/>
</dbReference>
<dbReference type="GO" id="GO:0003677">
    <property type="term" value="F:DNA binding"/>
    <property type="evidence" value="ECO:0007669"/>
    <property type="project" value="UniProtKB-UniRule"/>
</dbReference>
<evidence type="ECO:0000256" key="3">
    <source>
        <dbReference type="ARBA" id="ARBA00023163"/>
    </source>
</evidence>
<evidence type="ECO:0000313" key="6">
    <source>
        <dbReference type="EMBL" id="MBB6521241.1"/>
    </source>
</evidence>
<dbReference type="InParanoid" id="A0A7X0JTV7"/>
<keyword evidence="2 4" id="KW-0238">DNA-binding</keyword>
<comment type="caution">
    <text evidence="6">The sequence shown here is derived from an EMBL/GenBank/DDBJ whole genome shotgun (WGS) entry which is preliminary data.</text>
</comment>
<evidence type="ECO:0000259" key="5">
    <source>
        <dbReference type="PROSITE" id="PS50977"/>
    </source>
</evidence>
<gene>
    <name evidence="6" type="ORF">HNR48_001519</name>
</gene>
<sequence>MARPLSFDRTASLEAAMILFWQRGYQACALPDLLATMNISRSSLYASFGDKRQLFIECLDLFFQRTFNPLCTPPSPAKISEEFAGNNINHSLNSIEHFFRYTLLQVPKQRRECGCLLVNTVLEMADQDSELSAFAAEKLSHVEQYFIECFAQAKSENAINNDASAEELGQLCMTLNQGLRVACRQGRSQEELESILHNSLRMLGIQSTREQP</sequence>
<dbReference type="SUPFAM" id="SSF46689">
    <property type="entry name" value="Homeodomain-like"/>
    <property type="match status" value="1"/>
</dbReference>
<dbReference type="Pfam" id="PF00440">
    <property type="entry name" value="TetR_N"/>
    <property type="match status" value="1"/>
</dbReference>
<dbReference type="PANTHER" id="PTHR47506">
    <property type="entry name" value="TRANSCRIPTIONAL REGULATORY PROTEIN"/>
    <property type="match status" value="1"/>
</dbReference>
<dbReference type="InterPro" id="IPR009057">
    <property type="entry name" value="Homeodomain-like_sf"/>
</dbReference>
<evidence type="ECO:0000256" key="2">
    <source>
        <dbReference type="ARBA" id="ARBA00023125"/>
    </source>
</evidence>
<feature type="DNA-binding region" description="H-T-H motif" evidence="4">
    <location>
        <begin position="29"/>
        <end position="48"/>
    </location>
</feature>
<keyword evidence="3" id="KW-0804">Transcription</keyword>
<dbReference type="FunCoup" id="A0A7X0JTV7">
    <property type="interactions" value="47"/>
</dbReference>
<reference evidence="6 7" key="1">
    <citation type="submission" date="2020-08" db="EMBL/GenBank/DDBJ databases">
        <title>Genomic Encyclopedia of Type Strains, Phase IV (KMG-IV): sequencing the most valuable type-strain genomes for metagenomic binning, comparative biology and taxonomic classification.</title>
        <authorList>
            <person name="Goeker M."/>
        </authorList>
    </citation>
    <scope>NUCLEOTIDE SEQUENCE [LARGE SCALE GENOMIC DNA]</scope>
    <source>
        <strain evidence="6 7">DSM 22368</strain>
    </source>
</reference>
<dbReference type="Proteomes" id="UP000528457">
    <property type="component" value="Unassembled WGS sequence"/>
</dbReference>
<keyword evidence="1" id="KW-0805">Transcription regulation</keyword>